<reference evidence="1" key="2">
    <citation type="journal article" date="2015" name="Data Brief">
        <title>Shoot transcriptome of the giant reed, Arundo donax.</title>
        <authorList>
            <person name="Barrero R.A."/>
            <person name="Guerrero F.D."/>
            <person name="Moolhuijzen P."/>
            <person name="Goolsby J.A."/>
            <person name="Tidwell J."/>
            <person name="Bellgard S.E."/>
            <person name="Bellgard M.I."/>
        </authorList>
    </citation>
    <scope>NUCLEOTIDE SEQUENCE</scope>
    <source>
        <tissue evidence="1">Shoot tissue taken approximately 20 cm above the soil surface</tissue>
    </source>
</reference>
<protein>
    <submittedName>
        <fullName evidence="1">Uncharacterized protein</fullName>
    </submittedName>
</protein>
<proteinExistence type="predicted"/>
<dbReference type="EMBL" id="GBRH01253197">
    <property type="protein sequence ID" value="JAD44698.1"/>
    <property type="molecule type" value="Transcribed_RNA"/>
</dbReference>
<reference evidence="1" key="1">
    <citation type="submission" date="2014-09" db="EMBL/GenBank/DDBJ databases">
        <authorList>
            <person name="Magalhaes I.L.F."/>
            <person name="Oliveira U."/>
            <person name="Santos F.R."/>
            <person name="Vidigal T.H.D.A."/>
            <person name="Brescovit A.D."/>
            <person name="Santos A.J."/>
        </authorList>
    </citation>
    <scope>NUCLEOTIDE SEQUENCE</scope>
    <source>
        <tissue evidence="1">Shoot tissue taken approximately 20 cm above the soil surface</tissue>
    </source>
</reference>
<dbReference type="AlphaFoldDB" id="A0A0A9A453"/>
<evidence type="ECO:0000313" key="1">
    <source>
        <dbReference type="EMBL" id="JAD44698.1"/>
    </source>
</evidence>
<name>A0A0A9A453_ARUDO</name>
<accession>A0A0A9A453</accession>
<organism evidence="1">
    <name type="scientific">Arundo donax</name>
    <name type="common">Giant reed</name>
    <name type="synonym">Donax arundinaceus</name>
    <dbReference type="NCBI Taxonomy" id="35708"/>
    <lineage>
        <taxon>Eukaryota</taxon>
        <taxon>Viridiplantae</taxon>
        <taxon>Streptophyta</taxon>
        <taxon>Embryophyta</taxon>
        <taxon>Tracheophyta</taxon>
        <taxon>Spermatophyta</taxon>
        <taxon>Magnoliopsida</taxon>
        <taxon>Liliopsida</taxon>
        <taxon>Poales</taxon>
        <taxon>Poaceae</taxon>
        <taxon>PACMAD clade</taxon>
        <taxon>Arundinoideae</taxon>
        <taxon>Arundineae</taxon>
        <taxon>Arundo</taxon>
    </lineage>
</organism>
<dbReference type="PROSITE" id="PS51257">
    <property type="entry name" value="PROKAR_LIPOPROTEIN"/>
    <property type="match status" value="1"/>
</dbReference>
<sequence>MQQFKIQKHIPDQFYVMPLIGSCDSGVK</sequence>